<dbReference type="EMBL" id="MN739235">
    <property type="protein sequence ID" value="QHS94896.1"/>
    <property type="molecule type" value="Genomic_DNA"/>
</dbReference>
<accession>A0A6C0BRR5</accession>
<dbReference type="AlphaFoldDB" id="A0A6C0BRR5"/>
<proteinExistence type="predicted"/>
<protein>
    <submittedName>
        <fullName evidence="1">Uncharacterized protein</fullName>
    </submittedName>
</protein>
<sequence length="41" mass="4952">MSIFKNSPKKIPVFLFGHFQKKYQKTTKTTIKQQKNHYHLS</sequence>
<reference evidence="1" key="1">
    <citation type="journal article" date="2020" name="Nature">
        <title>Giant virus diversity and host interactions through global metagenomics.</title>
        <authorList>
            <person name="Schulz F."/>
            <person name="Roux S."/>
            <person name="Paez-Espino D."/>
            <person name="Jungbluth S."/>
            <person name="Walsh D.A."/>
            <person name="Denef V.J."/>
            <person name="McMahon K.D."/>
            <person name="Konstantinidis K.T."/>
            <person name="Eloe-Fadrosh E.A."/>
            <person name="Kyrpides N.C."/>
            <person name="Woyke T."/>
        </authorList>
    </citation>
    <scope>NUCLEOTIDE SEQUENCE</scope>
    <source>
        <strain evidence="1">GVMAG-M-3300018428-16</strain>
    </source>
</reference>
<organism evidence="1">
    <name type="scientific">viral metagenome</name>
    <dbReference type="NCBI Taxonomy" id="1070528"/>
    <lineage>
        <taxon>unclassified sequences</taxon>
        <taxon>metagenomes</taxon>
        <taxon>organismal metagenomes</taxon>
    </lineage>
</organism>
<name>A0A6C0BRR5_9ZZZZ</name>
<evidence type="ECO:0000313" key="1">
    <source>
        <dbReference type="EMBL" id="QHS94896.1"/>
    </source>
</evidence>